<comment type="caution">
    <text evidence="1">The sequence shown here is derived from an EMBL/GenBank/DDBJ whole genome shotgun (WGS) entry which is preliminary data.</text>
</comment>
<evidence type="ECO:0000313" key="1">
    <source>
        <dbReference type="EMBL" id="MCY4746442.1"/>
    </source>
</evidence>
<evidence type="ECO:0000313" key="2">
    <source>
        <dbReference type="Proteomes" id="UP001076464"/>
    </source>
</evidence>
<accession>A0ACC6CDL6</accession>
<organism evidence="1 2">
    <name type="scientific">Roseateles hydrophilus</name>
    <dbReference type="NCBI Taxonomy" id="2975054"/>
    <lineage>
        <taxon>Bacteria</taxon>
        <taxon>Pseudomonadati</taxon>
        <taxon>Pseudomonadota</taxon>
        <taxon>Betaproteobacteria</taxon>
        <taxon>Burkholderiales</taxon>
        <taxon>Sphaerotilaceae</taxon>
        <taxon>Roseateles</taxon>
    </lineage>
</organism>
<dbReference type="Proteomes" id="UP001076464">
    <property type="component" value="Unassembled WGS sequence"/>
</dbReference>
<proteinExistence type="predicted"/>
<name>A0ACC6CDL6_9BURK</name>
<protein>
    <submittedName>
        <fullName evidence="1">Uncharacterized protein</fullName>
    </submittedName>
</protein>
<dbReference type="EMBL" id="JAPPUY010000004">
    <property type="protein sequence ID" value="MCY4746442.1"/>
    <property type="molecule type" value="Genomic_DNA"/>
</dbReference>
<gene>
    <name evidence="1" type="ORF">NYO99_15775</name>
</gene>
<reference evidence="1" key="1">
    <citation type="submission" date="2022-08" db="EMBL/GenBank/DDBJ databases">
        <title>Genome sequencing of Pelomonas sp. UHG3.</title>
        <authorList>
            <person name="So Y."/>
        </authorList>
    </citation>
    <scope>NUCLEOTIDE SEQUENCE</scope>
    <source>
        <strain evidence="1">UHG3</strain>
    </source>
</reference>
<sequence length="65" mass="7637">MKLTTWALRGYTPVRGGGLIHWDRSYWQGGPWFDAWVEPWGEGRAFTMRLRGYELIIDLAGRRQP</sequence>
<keyword evidence="2" id="KW-1185">Reference proteome</keyword>